<proteinExistence type="predicted"/>
<sequence>MKKWTSCWLPLMIIITVLFVPLTSIPNTHAANTVTFSDTVRHWGADAIDWAVLNKVVDGYADGTFHPDNPVSEPEFLAMLLRAYPEIKLPDAAAGLPWYTPYYDMAAAQKWPVLSASNRDQFNRGHVALIIAATQKGTVSLTDAISFLLNQGLSKGKTAATVEGYRAADKLSRAEAVQFIRNLKQMQFQLSASKDAAGSAPSVPAPVTPDVPVSPTAPTGSVSSSAVITLKEVHIGDTLEATLSKLGQPARKDASEYGFTWYVYNQDYTSYAQIGISDNKVVALYSLSTNWSNNKGIQDGSAKSEVINRYGNPLESIRKGNTRFIFNYGNGESGTYEIDGVYVTFFYDLFQNNVVTGVQAVAKPNELALESFYPKESPALITAYEREAFDLANAHRTKLGKSILVWNDTIAGTARKHSMDMAARNYFAHETPEGKSPFDRMKDDGLKLRAASENIAAGQTSAIFAHHGWMNSEGHRKALLSDIERLGVGVAFGGKMSIYYTENFYTP</sequence>
<dbReference type="PANTHER" id="PTHR31157">
    <property type="entry name" value="SCP DOMAIN-CONTAINING PROTEIN"/>
    <property type="match status" value="1"/>
</dbReference>
<accession>A0ABT2UH49</accession>
<dbReference type="InterPro" id="IPR014044">
    <property type="entry name" value="CAP_dom"/>
</dbReference>
<dbReference type="Gene3D" id="3.40.33.10">
    <property type="entry name" value="CAP"/>
    <property type="match status" value="1"/>
</dbReference>
<evidence type="ECO:0000313" key="5">
    <source>
        <dbReference type="Proteomes" id="UP001652445"/>
    </source>
</evidence>
<dbReference type="InterPro" id="IPR029410">
    <property type="entry name" value="CAP_assoc"/>
</dbReference>
<dbReference type="PANTHER" id="PTHR31157:SF1">
    <property type="entry name" value="SCP DOMAIN-CONTAINING PROTEIN"/>
    <property type="match status" value="1"/>
</dbReference>
<evidence type="ECO:0000256" key="2">
    <source>
        <dbReference type="SAM" id="SignalP"/>
    </source>
</evidence>
<gene>
    <name evidence="4" type="ORF">OB236_17645</name>
</gene>
<dbReference type="Proteomes" id="UP001652445">
    <property type="component" value="Unassembled WGS sequence"/>
</dbReference>
<comment type="caution">
    <text evidence="4">The sequence shown here is derived from an EMBL/GenBank/DDBJ whole genome shotgun (WGS) entry which is preliminary data.</text>
</comment>
<organism evidence="4 5">
    <name type="scientific">Paenibacillus baimaensis</name>
    <dbReference type="NCBI Taxonomy" id="2982185"/>
    <lineage>
        <taxon>Bacteria</taxon>
        <taxon>Bacillati</taxon>
        <taxon>Bacillota</taxon>
        <taxon>Bacilli</taxon>
        <taxon>Bacillales</taxon>
        <taxon>Paenibacillaceae</taxon>
        <taxon>Paenibacillus</taxon>
    </lineage>
</organism>
<feature type="region of interest" description="Disordered" evidence="1">
    <location>
        <begin position="199"/>
        <end position="218"/>
    </location>
</feature>
<feature type="domain" description="SLH" evidence="3">
    <location>
        <begin position="31"/>
        <end position="94"/>
    </location>
</feature>
<dbReference type="RefSeq" id="WP_262685158.1">
    <property type="nucleotide sequence ID" value="NZ_JAOQIO010000069.1"/>
</dbReference>
<name>A0ABT2UH49_9BACL</name>
<feature type="chain" id="PRO_5046625117" evidence="2">
    <location>
        <begin position="31"/>
        <end position="507"/>
    </location>
</feature>
<keyword evidence="5" id="KW-1185">Reference proteome</keyword>
<evidence type="ECO:0000313" key="4">
    <source>
        <dbReference type="EMBL" id="MCU6793930.1"/>
    </source>
</evidence>
<dbReference type="PROSITE" id="PS51272">
    <property type="entry name" value="SLH"/>
    <property type="match status" value="1"/>
</dbReference>
<dbReference type="EMBL" id="JAOQIO010000069">
    <property type="protein sequence ID" value="MCU6793930.1"/>
    <property type="molecule type" value="Genomic_DNA"/>
</dbReference>
<reference evidence="4 5" key="1">
    <citation type="submission" date="2022-09" db="EMBL/GenBank/DDBJ databases">
        <authorList>
            <person name="Han X.L."/>
            <person name="Wang Q."/>
            <person name="Lu T."/>
        </authorList>
    </citation>
    <scope>NUCLEOTIDE SEQUENCE [LARGE SCALE GENOMIC DNA]</scope>
    <source>
        <strain evidence="4 5">WQ 127069</strain>
    </source>
</reference>
<dbReference type="InterPro" id="IPR001119">
    <property type="entry name" value="SLH_dom"/>
</dbReference>
<dbReference type="CDD" id="cd05379">
    <property type="entry name" value="CAP_bacterial"/>
    <property type="match status" value="1"/>
</dbReference>
<dbReference type="Pfam" id="PF00188">
    <property type="entry name" value="CAP"/>
    <property type="match status" value="1"/>
</dbReference>
<evidence type="ECO:0000259" key="3">
    <source>
        <dbReference type="PROSITE" id="PS51272"/>
    </source>
</evidence>
<protein>
    <submittedName>
        <fullName evidence="4">CAP-associated domain-containing protein</fullName>
    </submittedName>
</protein>
<dbReference type="SUPFAM" id="SSF55797">
    <property type="entry name" value="PR-1-like"/>
    <property type="match status" value="1"/>
</dbReference>
<feature type="signal peptide" evidence="2">
    <location>
        <begin position="1"/>
        <end position="30"/>
    </location>
</feature>
<dbReference type="Pfam" id="PF14504">
    <property type="entry name" value="CAP_assoc_N"/>
    <property type="match status" value="1"/>
</dbReference>
<dbReference type="InterPro" id="IPR035940">
    <property type="entry name" value="CAP_sf"/>
</dbReference>
<evidence type="ECO:0000256" key="1">
    <source>
        <dbReference type="SAM" id="MobiDB-lite"/>
    </source>
</evidence>
<dbReference type="Pfam" id="PF00395">
    <property type="entry name" value="SLH"/>
    <property type="match status" value="1"/>
</dbReference>
<keyword evidence="2" id="KW-0732">Signal</keyword>